<keyword evidence="1" id="KW-0732">Signal</keyword>
<protein>
    <recommendedName>
        <fullName evidence="4">Secreted protein</fullName>
    </recommendedName>
</protein>
<name>A0AAQ4EG34_AMBAM</name>
<keyword evidence="3" id="KW-1185">Reference proteome</keyword>
<evidence type="ECO:0000313" key="3">
    <source>
        <dbReference type="Proteomes" id="UP001321473"/>
    </source>
</evidence>
<reference evidence="2 3" key="1">
    <citation type="journal article" date="2023" name="Arcadia Sci">
        <title>De novo assembly of a long-read Amblyomma americanum tick genome.</title>
        <authorList>
            <person name="Chou S."/>
            <person name="Poskanzer K.E."/>
            <person name="Rollins M."/>
            <person name="Thuy-Boun P.S."/>
        </authorList>
    </citation>
    <scope>NUCLEOTIDE SEQUENCE [LARGE SCALE GENOMIC DNA]</scope>
    <source>
        <strain evidence="2">F_SG_1</strain>
        <tissue evidence="2">Salivary glands</tissue>
    </source>
</reference>
<accession>A0AAQ4EG34</accession>
<evidence type="ECO:0000313" key="2">
    <source>
        <dbReference type="EMBL" id="KAK8773632.1"/>
    </source>
</evidence>
<proteinExistence type="predicted"/>
<gene>
    <name evidence="2" type="ORF">V5799_011836</name>
</gene>
<evidence type="ECO:0000256" key="1">
    <source>
        <dbReference type="SAM" id="SignalP"/>
    </source>
</evidence>
<feature type="chain" id="PRO_5042866544" description="Secreted protein" evidence="1">
    <location>
        <begin position="26"/>
        <end position="102"/>
    </location>
</feature>
<sequence length="102" mass="11468">MKDQQRRKRERAAWLVCCLPLALLPEPDEDSFFAQNDNILSLQKTSGSNACSFTTREVARKGRTFGAKRQDAPNFAAVCIKTCLFTEGAQHEDMLGITMNRT</sequence>
<organism evidence="2 3">
    <name type="scientific">Amblyomma americanum</name>
    <name type="common">Lone star tick</name>
    <dbReference type="NCBI Taxonomy" id="6943"/>
    <lineage>
        <taxon>Eukaryota</taxon>
        <taxon>Metazoa</taxon>
        <taxon>Ecdysozoa</taxon>
        <taxon>Arthropoda</taxon>
        <taxon>Chelicerata</taxon>
        <taxon>Arachnida</taxon>
        <taxon>Acari</taxon>
        <taxon>Parasitiformes</taxon>
        <taxon>Ixodida</taxon>
        <taxon>Ixodoidea</taxon>
        <taxon>Ixodidae</taxon>
        <taxon>Amblyomminae</taxon>
        <taxon>Amblyomma</taxon>
    </lineage>
</organism>
<evidence type="ECO:0008006" key="4">
    <source>
        <dbReference type="Google" id="ProtNLM"/>
    </source>
</evidence>
<dbReference type="Proteomes" id="UP001321473">
    <property type="component" value="Unassembled WGS sequence"/>
</dbReference>
<dbReference type="EMBL" id="JARKHS020016551">
    <property type="protein sequence ID" value="KAK8773632.1"/>
    <property type="molecule type" value="Genomic_DNA"/>
</dbReference>
<comment type="caution">
    <text evidence="2">The sequence shown here is derived from an EMBL/GenBank/DDBJ whole genome shotgun (WGS) entry which is preliminary data.</text>
</comment>
<feature type="signal peptide" evidence="1">
    <location>
        <begin position="1"/>
        <end position="25"/>
    </location>
</feature>
<dbReference type="AlphaFoldDB" id="A0AAQ4EG34"/>